<proteinExistence type="predicted"/>
<sequence length="173" mass="18759">SVAVSSLLHSKELEETEIASSEIMDAGHNYQVRTLTAVAQAAIEVLSCRSSVKNVLGNIFASKLKENLAGWREEKHICVLLFKINEFSVFCILSSEVGGNIPEMRGWLPGGGGTDSLPLCRITDLAKELVMTGRRMLGTETQLISLFSIPVSPNEEGGMAYYRGLALCQSVLP</sequence>
<accession>A0A8D0NY00</accession>
<name>A0A8D0NY00_PIG</name>
<reference evidence="1" key="1">
    <citation type="submission" date="2025-08" db="UniProtKB">
        <authorList>
            <consortium name="Ensembl"/>
        </authorList>
    </citation>
    <scope>IDENTIFICATION</scope>
</reference>
<dbReference type="Proteomes" id="UP000694726">
    <property type="component" value="Unplaced"/>
</dbReference>
<dbReference type="Ensembl" id="ENSSSCT00015062671.1">
    <property type="protein sequence ID" value="ENSSSCP00015025143.1"/>
    <property type="gene ID" value="ENSSSCG00015046697.1"/>
</dbReference>
<dbReference type="AlphaFoldDB" id="A0A8D0NY00"/>
<protein>
    <submittedName>
        <fullName evidence="1">Uncharacterized protein</fullName>
    </submittedName>
</protein>
<organism evidence="1 2">
    <name type="scientific">Sus scrofa</name>
    <name type="common">Pig</name>
    <dbReference type="NCBI Taxonomy" id="9823"/>
    <lineage>
        <taxon>Eukaryota</taxon>
        <taxon>Metazoa</taxon>
        <taxon>Chordata</taxon>
        <taxon>Craniata</taxon>
        <taxon>Vertebrata</taxon>
        <taxon>Euteleostomi</taxon>
        <taxon>Mammalia</taxon>
        <taxon>Eutheria</taxon>
        <taxon>Laurasiatheria</taxon>
        <taxon>Artiodactyla</taxon>
        <taxon>Suina</taxon>
        <taxon>Suidae</taxon>
        <taxon>Sus</taxon>
    </lineage>
</organism>
<evidence type="ECO:0000313" key="1">
    <source>
        <dbReference type="Ensembl" id="ENSSSCP00015025143.1"/>
    </source>
</evidence>
<evidence type="ECO:0000313" key="2">
    <source>
        <dbReference type="Proteomes" id="UP000694726"/>
    </source>
</evidence>